<comment type="caution">
    <text evidence="1">The sequence shown here is derived from an EMBL/GenBank/DDBJ whole genome shotgun (WGS) entry which is preliminary data.</text>
</comment>
<sequence>MGKSRAFRELRASMLTALMRISNPRSSTKQTVIPVVEELVTTTQADNDLRNIWKLFEMLPPGLEDLYHSMRRHLSLPLLKGASIMYQLLFQWNETLESSTSAREFWMAINCHDPAEPQHCPTEAVAVGIMPELERRLAGNTGGMLQVSPVMTESSGSRTLLNASVGSLHRMVFDWL</sequence>
<dbReference type="VEuPathDB" id="FungiDB:jhhlp_008139"/>
<protein>
    <submittedName>
        <fullName evidence="1">Uncharacterized protein</fullName>
    </submittedName>
</protein>
<proteinExistence type="predicted"/>
<organism evidence="1 2">
    <name type="scientific">Lomentospora prolificans</name>
    <dbReference type="NCBI Taxonomy" id="41688"/>
    <lineage>
        <taxon>Eukaryota</taxon>
        <taxon>Fungi</taxon>
        <taxon>Dikarya</taxon>
        <taxon>Ascomycota</taxon>
        <taxon>Pezizomycotina</taxon>
        <taxon>Sordariomycetes</taxon>
        <taxon>Hypocreomycetidae</taxon>
        <taxon>Microascales</taxon>
        <taxon>Microascaceae</taxon>
        <taxon>Lomentospora</taxon>
    </lineage>
</organism>
<dbReference type="Proteomes" id="UP000233524">
    <property type="component" value="Unassembled WGS sequence"/>
</dbReference>
<dbReference type="InParanoid" id="A0A2N3MZL5"/>
<name>A0A2N3MZL5_9PEZI</name>
<dbReference type="OrthoDB" id="443402at2759"/>
<accession>A0A2N3MZL5</accession>
<evidence type="ECO:0000313" key="1">
    <source>
        <dbReference type="EMBL" id="PKS05621.1"/>
    </source>
</evidence>
<gene>
    <name evidence="1" type="ORF">jhhlp_008139</name>
</gene>
<dbReference type="AlphaFoldDB" id="A0A2N3MZL5"/>
<dbReference type="STRING" id="41688.A0A2N3MZL5"/>
<reference evidence="1 2" key="1">
    <citation type="journal article" date="2017" name="G3 (Bethesda)">
        <title>First Draft Genome Sequence of the Pathogenic Fungus Lomentospora prolificans (Formerly Scedosporium prolificans).</title>
        <authorList>
            <person name="Luo R."/>
            <person name="Zimin A."/>
            <person name="Workman R."/>
            <person name="Fan Y."/>
            <person name="Pertea G."/>
            <person name="Grossman N."/>
            <person name="Wear M.P."/>
            <person name="Jia B."/>
            <person name="Miller H."/>
            <person name="Casadevall A."/>
            <person name="Timp W."/>
            <person name="Zhang S.X."/>
            <person name="Salzberg S.L."/>
        </authorList>
    </citation>
    <scope>NUCLEOTIDE SEQUENCE [LARGE SCALE GENOMIC DNA]</scope>
    <source>
        <strain evidence="1 2">JHH-5317</strain>
    </source>
</reference>
<dbReference type="EMBL" id="NLAX01001584">
    <property type="protein sequence ID" value="PKS05621.1"/>
    <property type="molecule type" value="Genomic_DNA"/>
</dbReference>
<evidence type="ECO:0000313" key="2">
    <source>
        <dbReference type="Proteomes" id="UP000233524"/>
    </source>
</evidence>
<keyword evidence="2" id="KW-1185">Reference proteome</keyword>